<proteinExistence type="predicted"/>
<dbReference type="Proteomes" id="UP000033996">
    <property type="component" value="Unassembled WGS sequence"/>
</dbReference>
<name>A0A837HRW4_9BACT</name>
<dbReference type="EMBL" id="LBWL01000025">
    <property type="protein sequence ID" value="KKR07423.1"/>
    <property type="molecule type" value="Genomic_DNA"/>
</dbReference>
<gene>
    <name evidence="2" type="ORF">UT35_C0025G0002</name>
</gene>
<organism evidence="2 3">
    <name type="scientific">Candidatus Yanofskybacteria bacterium GW2011_GWD1_39_16</name>
    <dbReference type="NCBI Taxonomy" id="1619030"/>
    <lineage>
        <taxon>Bacteria</taxon>
        <taxon>Candidatus Yanofskyibacteriota</taxon>
    </lineage>
</organism>
<dbReference type="AlphaFoldDB" id="A0A837HRW4"/>
<evidence type="ECO:0000313" key="3">
    <source>
        <dbReference type="Proteomes" id="UP000033996"/>
    </source>
</evidence>
<dbReference type="GO" id="GO:0005829">
    <property type="term" value="C:cytosol"/>
    <property type="evidence" value="ECO:0007669"/>
    <property type="project" value="TreeGrafter"/>
</dbReference>
<keyword evidence="2" id="KW-0808">Transferase</keyword>
<dbReference type="Pfam" id="PF00117">
    <property type="entry name" value="GATase"/>
    <property type="match status" value="1"/>
</dbReference>
<comment type="caution">
    <text evidence="2">The sequence shown here is derived from an EMBL/GenBank/DDBJ whole genome shotgun (WGS) entry which is preliminary data.</text>
</comment>
<dbReference type="InterPro" id="IPR044992">
    <property type="entry name" value="ChyE-like"/>
</dbReference>
<dbReference type="CDD" id="cd01741">
    <property type="entry name" value="GATase1_1"/>
    <property type="match status" value="1"/>
</dbReference>
<dbReference type="PANTHER" id="PTHR42695:SF5">
    <property type="entry name" value="GLUTAMINE AMIDOTRANSFERASE YLR126C-RELATED"/>
    <property type="match status" value="1"/>
</dbReference>
<sequence>MKQNKTKILFLDIFTDNTKFKKMIERTVYNGGTYSEHVRKMFGLNKNQWLELDASKGKFPEKFLNVSGVVIGGSAKDPIIGQEADWMFETYKFINRAIKKNLPILGICGGLQFVVRALGGEIIYNPKGKEFGAIAVHIKKSDPLFRGLNKSFIVPSNHKCMVGKFNGKAKLLASSKICSIQALAIGDKIRLVQFHPERTKEQNMALAELTRDHLVEDGIIKSKKEYPKFLESLNNNSDAGKIILGNFLNYFISDKN</sequence>
<evidence type="ECO:0000259" key="1">
    <source>
        <dbReference type="Pfam" id="PF00117"/>
    </source>
</evidence>
<accession>A0A837HRW4</accession>
<dbReference type="PROSITE" id="PS51273">
    <property type="entry name" value="GATASE_TYPE_1"/>
    <property type="match status" value="1"/>
</dbReference>
<evidence type="ECO:0000313" key="2">
    <source>
        <dbReference type="EMBL" id="KKR07423.1"/>
    </source>
</evidence>
<dbReference type="InterPro" id="IPR029062">
    <property type="entry name" value="Class_I_gatase-like"/>
</dbReference>
<dbReference type="PANTHER" id="PTHR42695">
    <property type="entry name" value="GLUTAMINE AMIDOTRANSFERASE YLR126C-RELATED"/>
    <property type="match status" value="1"/>
</dbReference>
<dbReference type="SUPFAM" id="SSF52317">
    <property type="entry name" value="Class I glutamine amidotransferase-like"/>
    <property type="match status" value="1"/>
</dbReference>
<feature type="domain" description="Glutamine amidotransferase" evidence="1">
    <location>
        <begin position="16"/>
        <end position="202"/>
    </location>
</feature>
<dbReference type="InterPro" id="IPR017926">
    <property type="entry name" value="GATASE"/>
</dbReference>
<dbReference type="Gene3D" id="3.40.50.880">
    <property type="match status" value="1"/>
</dbReference>
<reference evidence="2 3" key="1">
    <citation type="journal article" date="2015" name="Nature">
        <title>rRNA introns, odd ribosomes, and small enigmatic genomes across a large radiation of phyla.</title>
        <authorList>
            <person name="Brown C.T."/>
            <person name="Hug L.A."/>
            <person name="Thomas B.C."/>
            <person name="Sharon I."/>
            <person name="Castelle C.J."/>
            <person name="Singh A."/>
            <person name="Wilkins M.J."/>
            <person name="Williams K.H."/>
            <person name="Banfield J.F."/>
        </authorList>
    </citation>
    <scope>NUCLEOTIDE SEQUENCE [LARGE SCALE GENOMIC DNA]</scope>
</reference>
<keyword evidence="2" id="KW-0315">Glutamine amidotransferase</keyword>
<dbReference type="GO" id="GO:0016740">
    <property type="term" value="F:transferase activity"/>
    <property type="evidence" value="ECO:0007669"/>
    <property type="project" value="UniProtKB-KW"/>
</dbReference>
<protein>
    <submittedName>
        <fullName evidence="2">Glutamine amidotransferase class-I</fullName>
    </submittedName>
</protein>